<accession>A0A1H8HF53</accession>
<organism evidence="2 3">
    <name type="scientific">Chitinophaga rupis</name>
    <dbReference type="NCBI Taxonomy" id="573321"/>
    <lineage>
        <taxon>Bacteria</taxon>
        <taxon>Pseudomonadati</taxon>
        <taxon>Bacteroidota</taxon>
        <taxon>Chitinophagia</taxon>
        <taxon>Chitinophagales</taxon>
        <taxon>Chitinophagaceae</taxon>
        <taxon>Chitinophaga</taxon>
    </lineage>
</organism>
<dbReference type="InterPro" id="IPR034904">
    <property type="entry name" value="FSCA_dom_sf"/>
</dbReference>
<feature type="domain" description="MIP18 family-like" evidence="1">
    <location>
        <begin position="17"/>
        <end position="86"/>
    </location>
</feature>
<dbReference type="OrthoDB" id="9805360at2"/>
<dbReference type="EMBL" id="FOBB01000011">
    <property type="protein sequence ID" value="SEN54892.1"/>
    <property type="molecule type" value="Genomic_DNA"/>
</dbReference>
<dbReference type="SUPFAM" id="SSF117916">
    <property type="entry name" value="Fe-S cluster assembly (FSCA) domain-like"/>
    <property type="match status" value="1"/>
</dbReference>
<proteinExistence type="predicted"/>
<evidence type="ECO:0000313" key="2">
    <source>
        <dbReference type="EMBL" id="SEN54892.1"/>
    </source>
</evidence>
<dbReference type="AlphaFoldDB" id="A0A1H8HF53"/>
<dbReference type="InterPro" id="IPR002744">
    <property type="entry name" value="MIP18-like"/>
</dbReference>
<dbReference type="PANTHER" id="PTHR42831">
    <property type="entry name" value="FE-S PROTEIN MATURATION AUXILIARY FACTOR YITW"/>
    <property type="match status" value="1"/>
</dbReference>
<dbReference type="STRING" id="573321.SAMN04488505_11152"/>
<evidence type="ECO:0000313" key="3">
    <source>
        <dbReference type="Proteomes" id="UP000198984"/>
    </source>
</evidence>
<dbReference type="InterPro" id="IPR052339">
    <property type="entry name" value="Fe-S_Maturation_MIP18"/>
</dbReference>
<reference evidence="2 3" key="1">
    <citation type="submission" date="2016-10" db="EMBL/GenBank/DDBJ databases">
        <authorList>
            <person name="de Groot N.N."/>
        </authorList>
    </citation>
    <scope>NUCLEOTIDE SEQUENCE [LARGE SCALE GENOMIC DNA]</scope>
    <source>
        <strain evidence="2 3">DSM 21039</strain>
    </source>
</reference>
<dbReference type="Gene3D" id="3.30.300.130">
    <property type="entry name" value="Fe-S cluster assembly (FSCA)"/>
    <property type="match status" value="1"/>
</dbReference>
<dbReference type="RefSeq" id="WP_089920083.1">
    <property type="nucleotide sequence ID" value="NZ_FOBB01000011.1"/>
</dbReference>
<dbReference type="PANTHER" id="PTHR42831:SF1">
    <property type="entry name" value="FE-S PROTEIN MATURATION AUXILIARY FACTOR YITW"/>
    <property type="match status" value="1"/>
</dbReference>
<gene>
    <name evidence="2" type="ORF">SAMN04488505_11152</name>
</gene>
<dbReference type="Proteomes" id="UP000198984">
    <property type="component" value="Unassembled WGS sequence"/>
</dbReference>
<protein>
    <submittedName>
        <fullName evidence="2">Metal-sulfur cluster biosynthetic enzyme</fullName>
    </submittedName>
</protein>
<evidence type="ECO:0000259" key="1">
    <source>
        <dbReference type="Pfam" id="PF01883"/>
    </source>
</evidence>
<dbReference type="Pfam" id="PF01883">
    <property type="entry name" value="FeS_assembly_P"/>
    <property type="match status" value="1"/>
</dbReference>
<keyword evidence="3" id="KW-1185">Reference proteome</keyword>
<name>A0A1H8HF53_9BACT</name>
<sequence length="108" mass="12040">MEISVNEPFYNEKLKALSALYGVMDPELMVNIVDLGLVYGLRFEEEGALLVTMTLSTPHCPLGEAITTGVKNALSKVFPERTVGVEIVWEPAWDLEMLTAEGRWQLGR</sequence>